<gene>
    <name evidence="6" type="ORF">SSLN_LOCUS7024</name>
</gene>
<dbReference type="EMBL" id="UYSU01033951">
    <property type="protein sequence ID" value="VDL93409.1"/>
    <property type="molecule type" value="Genomic_DNA"/>
</dbReference>
<dbReference type="SUPFAM" id="SSF118203">
    <property type="entry name" value="Vacuolar ATP synthase subunit C"/>
    <property type="match status" value="1"/>
</dbReference>
<reference evidence="6 7" key="1">
    <citation type="submission" date="2018-11" db="EMBL/GenBank/DDBJ databases">
        <authorList>
            <consortium name="Pathogen Informatics"/>
        </authorList>
    </citation>
    <scope>NUCLEOTIDE SEQUENCE [LARGE SCALE GENOMIC DNA]</scope>
    <source>
        <strain evidence="6 7">NST_G2</strain>
    </source>
</reference>
<proteinExistence type="inferred from homology"/>
<evidence type="ECO:0000256" key="3">
    <source>
        <dbReference type="ARBA" id="ARBA00022781"/>
    </source>
</evidence>
<keyword evidence="2 5" id="KW-0813">Transport</keyword>
<dbReference type="GO" id="GO:0000221">
    <property type="term" value="C:vacuolar proton-transporting V-type ATPase, V1 domain"/>
    <property type="evidence" value="ECO:0007669"/>
    <property type="project" value="TreeGrafter"/>
</dbReference>
<dbReference type="InterPro" id="IPR004907">
    <property type="entry name" value="ATPase_V1-cplx_csu"/>
</dbReference>
<dbReference type="CDD" id="cd14785">
    <property type="entry name" value="V-ATPase_C"/>
    <property type="match status" value="1"/>
</dbReference>
<comment type="subunit">
    <text evidence="5">V-ATPase is a heteromultimeric enzyme made up of two complexes: the ATP-hydrolytic V1 complex and the proton translocation V0 complex. The V1 complex consists of three catalytic AB heterodimers that form a heterohexamer, three peripheral stalks each consisting of EG heterodimers, one central rotor including subunits D and F, and the regulatory subunits C and H. The proton translocation complex V0 consists of the proton transport subunit a, a ring of proteolipid subunits c9c'', rotary subunit d, subunits e and f, and two accessory subunits.</text>
</comment>
<accession>A0A3P7C562</accession>
<evidence type="ECO:0000313" key="7">
    <source>
        <dbReference type="Proteomes" id="UP000275846"/>
    </source>
</evidence>
<protein>
    <recommendedName>
        <fullName evidence="5">V-type proton ATPase subunit C</fullName>
    </recommendedName>
</protein>
<evidence type="ECO:0000313" key="6">
    <source>
        <dbReference type="EMBL" id="VDL93409.1"/>
    </source>
</evidence>
<evidence type="ECO:0000256" key="5">
    <source>
        <dbReference type="RuleBase" id="RU364010"/>
    </source>
</evidence>
<dbReference type="FunFam" id="3.30.70.100:FF:000002">
    <property type="entry name" value="V-type proton ATPase subunit C"/>
    <property type="match status" value="1"/>
</dbReference>
<dbReference type="AlphaFoldDB" id="A0A3P7C562"/>
<evidence type="ECO:0000256" key="2">
    <source>
        <dbReference type="ARBA" id="ARBA00022448"/>
    </source>
</evidence>
<dbReference type="Gene3D" id="3.30.70.1180">
    <property type="entry name" value="Vacuolar atp synthase subunit c, domain 1"/>
    <property type="match status" value="1"/>
</dbReference>
<keyword evidence="3 5" id="KW-0375">Hydrogen ion transport</keyword>
<dbReference type="Pfam" id="PF03223">
    <property type="entry name" value="V-ATPase_C"/>
    <property type="match status" value="1"/>
</dbReference>
<evidence type="ECO:0000256" key="1">
    <source>
        <dbReference type="ARBA" id="ARBA00006138"/>
    </source>
</evidence>
<dbReference type="OrthoDB" id="6605928at2759"/>
<sequence length="422" mass="48550">MAPSTKVVCRSDRMSQFLIISVPAEGNPDNAYSRLVSYISKYSGLLASDQHAMTRFSIPVLKVHVWAFLRLCKVGTLDVLVGLSEELAKLDSFTESVTRKLVQYMGEVLEEQRHKLEDNLNVGGVPPHVYVAKFQWDCAKYPTKQTLRALHDILSESQELKKTSAPSHQPTTASRALYSLLKENRRNCFYPHSQTFRCRGSLLTRNLADIVKKQQFILGSEYLTTLVVVVPKPLYGEWKASYETLSDMVVPRSSELIYEDQENGLWTVTLFQKMVNDFTVRAREKKFLPRDFVYDEKKIEESRNAVTKLESDKKRQFPALFRWLKINFGEAFSIMMHVKALRVFVESVLRYGLPVDFESVLLQPNKRNIKKLRDVLQQAYEHLDNLCVSSIKDEEISGPGFTHGEYYPYVSINLETNMIDAH</sequence>
<dbReference type="PANTHER" id="PTHR10137">
    <property type="entry name" value="V-TYPE PROTON ATPASE SUBUNIT C"/>
    <property type="match status" value="1"/>
</dbReference>
<dbReference type="Gene3D" id="3.30.70.100">
    <property type="match status" value="1"/>
</dbReference>
<keyword evidence="7" id="KW-1185">Reference proteome</keyword>
<keyword evidence="4 5" id="KW-0406">Ion transport</keyword>
<dbReference type="InterPro" id="IPR036132">
    <property type="entry name" value="Vac_ATP_synth_c_sf"/>
</dbReference>
<name>A0A3P7C562_SCHSO</name>
<evidence type="ECO:0000256" key="4">
    <source>
        <dbReference type="ARBA" id="ARBA00023065"/>
    </source>
</evidence>
<dbReference type="Gene3D" id="1.20.1460.10">
    <property type="entry name" value="subunit c (vma5p) of the yeast v-atpase, domain 2"/>
    <property type="match status" value="1"/>
</dbReference>
<dbReference type="GO" id="GO:0046961">
    <property type="term" value="F:proton-transporting ATPase activity, rotational mechanism"/>
    <property type="evidence" value="ECO:0007669"/>
    <property type="project" value="InterPro"/>
</dbReference>
<comment type="function">
    <text evidence="5">Subunit of the V1 complex of vacuolar(H+)-ATPase (V-ATPase), a multisubunit enzyme composed of a peripheral complex (V1) that hydrolyzes ATP and a membrane integral complex (V0) that translocates protons. V-ATPase is responsible for acidifying and maintaining the pH of intracellular compartments and in some cell types, is targeted to the plasma membrane, where it is responsible for acidifying the extracellular environment. Subunit C is necessary for the assembly of the catalytic sector of the enzyme and is likely to have a specific function in its catalytic activity.</text>
</comment>
<dbReference type="GO" id="GO:0005765">
    <property type="term" value="C:lysosomal membrane"/>
    <property type="evidence" value="ECO:0007669"/>
    <property type="project" value="TreeGrafter"/>
</dbReference>
<dbReference type="PANTHER" id="PTHR10137:SF0">
    <property type="entry name" value="V-TYPE PROTON ATPASE SUBUNIT C"/>
    <property type="match status" value="1"/>
</dbReference>
<organism evidence="6 7">
    <name type="scientific">Schistocephalus solidus</name>
    <name type="common">Tapeworm</name>
    <dbReference type="NCBI Taxonomy" id="70667"/>
    <lineage>
        <taxon>Eukaryota</taxon>
        <taxon>Metazoa</taxon>
        <taxon>Spiralia</taxon>
        <taxon>Lophotrochozoa</taxon>
        <taxon>Platyhelminthes</taxon>
        <taxon>Cestoda</taxon>
        <taxon>Eucestoda</taxon>
        <taxon>Diphyllobothriidea</taxon>
        <taxon>Diphyllobothriidae</taxon>
        <taxon>Schistocephalus</taxon>
    </lineage>
</organism>
<dbReference type="Proteomes" id="UP000275846">
    <property type="component" value="Unassembled WGS sequence"/>
</dbReference>
<comment type="similarity">
    <text evidence="1 5">Belongs to the V-ATPase C subunit family.</text>
</comment>
<dbReference type="STRING" id="70667.A0A3P7C562"/>